<reference evidence="2 3" key="1">
    <citation type="submission" date="2020-08" db="EMBL/GenBank/DDBJ databases">
        <title>Genomic Encyclopedia of Type Strains, Phase IV (KMG-IV): sequencing the most valuable type-strain genomes for metagenomic binning, comparative biology and taxonomic classification.</title>
        <authorList>
            <person name="Goeker M."/>
        </authorList>
    </citation>
    <scope>NUCLEOTIDE SEQUENCE [LARGE SCALE GENOMIC DNA]</scope>
    <source>
        <strain evidence="2 3">DSM 22198</strain>
    </source>
</reference>
<dbReference type="AlphaFoldDB" id="A0A7X0EDW3"/>
<sequence length="45" mass="5022">MTPIVRPRAPAHPEWRSRARAQGPPYAPAGLPLRGRKGIKPLIRQ</sequence>
<protein>
    <submittedName>
        <fullName evidence="2">Uncharacterized protein</fullName>
    </submittedName>
</protein>
<name>A0A7X0EDW3_9PROT</name>
<proteinExistence type="predicted"/>
<gene>
    <name evidence="2" type="ORF">FHS74_001967</name>
</gene>
<evidence type="ECO:0000313" key="2">
    <source>
        <dbReference type="EMBL" id="MBB6251416.1"/>
    </source>
</evidence>
<evidence type="ECO:0000313" key="3">
    <source>
        <dbReference type="Proteomes" id="UP000539175"/>
    </source>
</evidence>
<feature type="region of interest" description="Disordered" evidence="1">
    <location>
        <begin position="1"/>
        <end position="45"/>
    </location>
</feature>
<keyword evidence="3" id="KW-1185">Reference proteome</keyword>
<dbReference type="Proteomes" id="UP000539175">
    <property type="component" value="Unassembled WGS sequence"/>
</dbReference>
<organism evidence="2 3">
    <name type="scientific">Nitrospirillum iridis</name>
    <dbReference type="NCBI Taxonomy" id="765888"/>
    <lineage>
        <taxon>Bacteria</taxon>
        <taxon>Pseudomonadati</taxon>
        <taxon>Pseudomonadota</taxon>
        <taxon>Alphaproteobacteria</taxon>
        <taxon>Rhodospirillales</taxon>
        <taxon>Azospirillaceae</taxon>
        <taxon>Nitrospirillum</taxon>
    </lineage>
</organism>
<evidence type="ECO:0000256" key="1">
    <source>
        <dbReference type="SAM" id="MobiDB-lite"/>
    </source>
</evidence>
<dbReference type="EMBL" id="JACIIZ010000005">
    <property type="protein sequence ID" value="MBB6251416.1"/>
    <property type="molecule type" value="Genomic_DNA"/>
</dbReference>
<comment type="caution">
    <text evidence="2">The sequence shown here is derived from an EMBL/GenBank/DDBJ whole genome shotgun (WGS) entry which is preliminary data.</text>
</comment>
<accession>A0A7X0EDW3</accession>